<sequence>MVKLSAAQAVQLKHRMNATRLRGLVVAFVMAACIAAMLFAALRPSPRLFVGVGLLGYAAEMYLHMQEAQMMKRLGQLRAGVTMRTVLRTSLLLVLMGRIGLTADAVYLQAAVLVPLLLVLQALYSAVAAGIRRNRSLPVVTRNLPLGDLRISDTPPTRLLSKPGQRLLHQELLVLLGIVGYMVTGRHYCLPAGLLAASVTALLTILQLLPSLRRALRFPKREAVLAHIDQWLAEYRPDVVLYFSGGKDSAYQVNMWLDTMADLAGRGHRPMLVMRERGLVRQLNPTALPVLCVPAATHLMNMDMSSVRVALYPANVGKNIHFLRIPGVVHVFIGHGDSDKLASVNPFSKVYDEVWVAGRAGRDRYALAGVGVRDEEIVEVGRPQLDELAARPTARTGLIPTVLYAPTWEGWTEDPGNTSLLLAGENIVKKLLGGGEPVRLLYKPHPFTGLRDPKAKKVHERIVRMIERANTKRSAQERWQDAAKEGAAERAAAQTEEKRLVAELDRLRAELTDDDTDDAQLSRDSGRDLDKAAADGAGDGEQGGLAALRAAYAEVYWRARGSWEHQVIEATGPHLYDCFEQADLLISDISSVVSDFICTLKPYALTDTARLGVGEFREQNTAARAAYLLKPNAKGIPKLVRMLTRPENDVLRPYRLELRDYLLGPQHPLSMDRFAEACRVAVARADAEAEARTPHQPEHEQLLDAFEDTMTLRAVEM</sequence>
<feature type="region of interest" description="Disordered" evidence="1">
    <location>
        <begin position="473"/>
        <end position="496"/>
    </location>
</feature>
<accession>A0AAU8JZF2</accession>
<dbReference type="AlphaFoldDB" id="A0AAU8JZF2"/>
<dbReference type="Gene3D" id="3.40.50.12580">
    <property type="match status" value="2"/>
</dbReference>
<evidence type="ECO:0000313" key="3">
    <source>
        <dbReference type="EMBL" id="XCM81752.1"/>
    </source>
</evidence>
<organism evidence="3">
    <name type="scientific">Kitasatospora camelliae</name>
    <dbReference type="NCBI Taxonomy" id="3156397"/>
    <lineage>
        <taxon>Bacteria</taxon>
        <taxon>Bacillati</taxon>
        <taxon>Actinomycetota</taxon>
        <taxon>Actinomycetes</taxon>
        <taxon>Kitasatosporales</taxon>
        <taxon>Streptomycetaceae</taxon>
        <taxon>Kitasatospora</taxon>
    </lineage>
</organism>
<feature type="transmembrane region" description="Helical" evidence="2">
    <location>
        <begin position="48"/>
        <end position="65"/>
    </location>
</feature>
<feature type="transmembrane region" description="Helical" evidence="2">
    <location>
        <begin position="107"/>
        <end position="127"/>
    </location>
</feature>
<keyword evidence="2" id="KW-1133">Transmembrane helix</keyword>
<evidence type="ECO:0008006" key="4">
    <source>
        <dbReference type="Google" id="ProtNLM"/>
    </source>
</evidence>
<dbReference type="InterPro" id="IPR043148">
    <property type="entry name" value="TagF_C"/>
</dbReference>
<keyword evidence="2" id="KW-0812">Transmembrane</keyword>
<protein>
    <recommendedName>
        <fullName evidence="4">CDP-glycerol:poly(Glycerophosphate) glycerophosphotransferase</fullName>
    </recommendedName>
</protein>
<feature type="region of interest" description="Disordered" evidence="1">
    <location>
        <begin position="512"/>
        <end position="540"/>
    </location>
</feature>
<evidence type="ECO:0000256" key="1">
    <source>
        <dbReference type="SAM" id="MobiDB-lite"/>
    </source>
</evidence>
<dbReference type="PROSITE" id="PS51257">
    <property type="entry name" value="PROKAR_LIPOPROTEIN"/>
    <property type="match status" value="1"/>
</dbReference>
<keyword evidence="2" id="KW-0472">Membrane</keyword>
<dbReference type="RefSeq" id="WP_354642679.1">
    <property type="nucleotide sequence ID" value="NZ_CP159872.1"/>
</dbReference>
<feature type="transmembrane region" description="Helical" evidence="2">
    <location>
        <begin position="21"/>
        <end position="42"/>
    </location>
</feature>
<evidence type="ECO:0000256" key="2">
    <source>
        <dbReference type="SAM" id="Phobius"/>
    </source>
</evidence>
<dbReference type="EMBL" id="CP159872">
    <property type="protein sequence ID" value="XCM81752.1"/>
    <property type="molecule type" value="Genomic_DNA"/>
</dbReference>
<proteinExistence type="predicted"/>
<reference evidence="3" key="1">
    <citation type="submission" date="2024-06" db="EMBL/GenBank/DDBJ databases">
        <title>The genome sequences of Kitasatospora sp. strain HUAS MG31.</title>
        <authorList>
            <person name="Mo P."/>
        </authorList>
    </citation>
    <scope>NUCLEOTIDE SEQUENCE</scope>
    <source>
        <strain evidence="3">HUAS MG31</strain>
    </source>
</reference>
<feature type="compositionally biased region" description="Basic and acidic residues" evidence="1">
    <location>
        <begin position="520"/>
        <end position="533"/>
    </location>
</feature>
<name>A0AAU8JZF2_9ACTN</name>
<dbReference type="KEGG" id="kcm:ABWK59_24055"/>
<gene>
    <name evidence="3" type="ORF">ABWK59_24055</name>
</gene>
<feature type="transmembrane region" description="Helical" evidence="2">
    <location>
        <begin position="85"/>
        <end position="101"/>
    </location>
</feature>
<feature type="compositionally biased region" description="Basic and acidic residues" evidence="1">
    <location>
        <begin position="473"/>
        <end position="488"/>
    </location>
</feature>
<feature type="transmembrane region" description="Helical" evidence="2">
    <location>
        <begin position="190"/>
        <end position="212"/>
    </location>
</feature>